<organism evidence="2 3">
    <name type="scientific">Gimesia chilikensis</name>
    <dbReference type="NCBI Taxonomy" id="2605989"/>
    <lineage>
        <taxon>Bacteria</taxon>
        <taxon>Pseudomonadati</taxon>
        <taxon>Planctomycetota</taxon>
        <taxon>Planctomycetia</taxon>
        <taxon>Planctomycetales</taxon>
        <taxon>Planctomycetaceae</taxon>
        <taxon>Gimesia</taxon>
    </lineage>
</organism>
<protein>
    <submittedName>
        <fullName evidence="2">Uncharacterized protein</fullName>
    </submittedName>
</protein>
<dbReference type="AlphaFoldDB" id="A0A517WMG6"/>
<evidence type="ECO:0000256" key="1">
    <source>
        <dbReference type="SAM" id="MobiDB-lite"/>
    </source>
</evidence>
<dbReference type="EMBL" id="CP036347">
    <property type="protein sequence ID" value="QDU06440.1"/>
    <property type="molecule type" value="Genomic_DNA"/>
</dbReference>
<feature type="region of interest" description="Disordered" evidence="1">
    <location>
        <begin position="387"/>
        <end position="410"/>
    </location>
</feature>
<proteinExistence type="predicted"/>
<dbReference type="Proteomes" id="UP000320722">
    <property type="component" value="Chromosome"/>
</dbReference>
<sequence length="410" mass="46534">MTLSNYVLTGFLLLVLGCGTGSQPLVPESEDDRGAAVQTGPETSPTESYEAILYELGAIPVSKLTKPYWNNGEPGEVFSKGTREDVHGWLSPYLVRRFSYLTGSERQSYGIPKPPLSYERYVALLDVETYQKTKDPLLFAIIEFTLDELLRRKLEIKNPDDILKVYHARMGLEDLVLWTLKGRGLTGRMVAELYRQHQDDRLLDYLVPPEAGEDAYKAFLEQLLTDSKIKLDQRFVVYTHLYESDHAACLTGYKAFILRNVEQVPHWRDRYAMYKALIRIGDEECVAAVDQALLNDPTAQTRESLLRELQEQSQVVEYLDTIHLLALGRGKPFAIEYYPNAPIFQKEETVLDDSLRACLKQVQKQKTLSKETELKIQQALQAIADRDAQPESVVGGGGDRFEANPRPAKK</sequence>
<feature type="region of interest" description="Disordered" evidence="1">
    <location>
        <begin position="25"/>
        <end position="44"/>
    </location>
</feature>
<accession>A0A517WMG6</accession>
<name>A0A517WMG6_9PLAN</name>
<dbReference type="RefSeq" id="WP_145045513.1">
    <property type="nucleotide sequence ID" value="NZ_CP036347.1"/>
</dbReference>
<evidence type="ECO:0000313" key="2">
    <source>
        <dbReference type="EMBL" id="QDU06440.1"/>
    </source>
</evidence>
<gene>
    <name evidence="2" type="ORF">V6x_61920</name>
</gene>
<reference evidence="2 3" key="1">
    <citation type="submission" date="2019-02" db="EMBL/GenBank/DDBJ databases">
        <title>Deep-cultivation of Planctomycetes and their phenomic and genomic characterization uncovers novel biology.</title>
        <authorList>
            <person name="Wiegand S."/>
            <person name="Jogler M."/>
            <person name="Boedeker C."/>
            <person name="Pinto D."/>
            <person name="Vollmers J."/>
            <person name="Rivas-Marin E."/>
            <person name="Kohn T."/>
            <person name="Peeters S.H."/>
            <person name="Heuer A."/>
            <person name="Rast P."/>
            <person name="Oberbeckmann S."/>
            <person name="Bunk B."/>
            <person name="Jeske O."/>
            <person name="Meyerdierks A."/>
            <person name="Storesund J.E."/>
            <person name="Kallscheuer N."/>
            <person name="Luecker S."/>
            <person name="Lage O.M."/>
            <person name="Pohl T."/>
            <person name="Merkel B.J."/>
            <person name="Hornburger P."/>
            <person name="Mueller R.-W."/>
            <person name="Bruemmer F."/>
            <person name="Labrenz M."/>
            <person name="Spormann A.M."/>
            <person name="Op den Camp H."/>
            <person name="Overmann J."/>
            <person name="Amann R."/>
            <person name="Jetten M.S.M."/>
            <person name="Mascher T."/>
            <person name="Medema M.H."/>
            <person name="Devos D.P."/>
            <person name="Kaster A.-K."/>
            <person name="Ovreas L."/>
            <person name="Rohde M."/>
            <person name="Galperin M.Y."/>
            <person name="Jogler C."/>
        </authorList>
    </citation>
    <scope>NUCLEOTIDE SEQUENCE [LARGE SCALE GENOMIC DNA]</scope>
    <source>
        <strain evidence="2 3">V6</strain>
    </source>
</reference>
<evidence type="ECO:0000313" key="3">
    <source>
        <dbReference type="Proteomes" id="UP000320722"/>
    </source>
</evidence>